<keyword evidence="2" id="KW-0808">Transferase</keyword>
<dbReference type="OrthoDB" id="1176068at2"/>
<protein>
    <submittedName>
        <fullName evidence="2">Uncharacterized conserved protein YggE, contains kinase-interacting SIMPL domain</fullName>
    </submittedName>
</protein>
<reference evidence="3" key="1">
    <citation type="submission" date="2017-01" db="EMBL/GenBank/DDBJ databases">
        <authorList>
            <person name="Varghese N."/>
            <person name="Submissions S."/>
        </authorList>
    </citation>
    <scope>NUCLEOTIDE SEQUENCE [LARGE SCALE GENOMIC DNA]</scope>
    <source>
        <strain evidence="3">DSM 15366</strain>
    </source>
</reference>
<organism evidence="2 3">
    <name type="scientific">Maribacter ulvicola</name>
    <dbReference type="NCBI Taxonomy" id="228959"/>
    <lineage>
        <taxon>Bacteria</taxon>
        <taxon>Pseudomonadati</taxon>
        <taxon>Bacteroidota</taxon>
        <taxon>Flavobacteriia</taxon>
        <taxon>Flavobacteriales</taxon>
        <taxon>Flavobacteriaceae</taxon>
        <taxon>Maribacter</taxon>
    </lineage>
</organism>
<dbReference type="AlphaFoldDB" id="A0A1N6RLT6"/>
<dbReference type="Pfam" id="PF04402">
    <property type="entry name" value="SIMPL"/>
    <property type="match status" value="1"/>
</dbReference>
<dbReference type="EMBL" id="FTMA01000001">
    <property type="protein sequence ID" value="SIQ29860.1"/>
    <property type="molecule type" value="Genomic_DNA"/>
</dbReference>
<keyword evidence="1" id="KW-0732">Signal</keyword>
<keyword evidence="3" id="KW-1185">Reference proteome</keyword>
<gene>
    <name evidence="2" type="ORF">SAMN05421797_1011332</name>
</gene>
<dbReference type="Gene3D" id="3.30.110.170">
    <property type="entry name" value="Protein of unknown function (DUF541), domain 1"/>
    <property type="match status" value="1"/>
</dbReference>
<dbReference type="InterPro" id="IPR007497">
    <property type="entry name" value="SIMPL/DUF541"/>
</dbReference>
<dbReference type="Proteomes" id="UP000186953">
    <property type="component" value="Unassembled WGS sequence"/>
</dbReference>
<evidence type="ECO:0000256" key="1">
    <source>
        <dbReference type="SAM" id="SignalP"/>
    </source>
</evidence>
<evidence type="ECO:0000313" key="3">
    <source>
        <dbReference type="Proteomes" id="UP000186953"/>
    </source>
</evidence>
<feature type="signal peptide" evidence="1">
    <location>
        <begin position="1"/>
        <end position="20"/>
    </location>
</feature>
<dbReference type="RefSeq" id="WP_076547467.1">
    <property type="nucleotide sequence ID" value="NZ_FTMA01000001.1"/>
</dbReference>
<proteinExistence type="predicted"/>
<accession>A0A1N6RLT6</accession>
<sequence length="203" mass="23012">MKKCSLILLFILIGFTSAQAQTNQKERTVTVTGSAPIEKSIEKYRIKATLSMDQVYYADTRIENLAQLRKQYFAELKELGINTSKFEEKEMEYFSSGYQRDGTILYYVTESKDVAMKLMKTNLLGVQLQFQVKQSISSKNSKIALDAALKNAKAHATTLCKAIGTEVGNIISISSSPNQNEDWVSYYIDYTELFSINVVYKMN</sequence>
<feature type="chain" id="PRO_5013088438" evidence="1">
    <location>
        <begin position="21"/>
        <end position="203"/>
    </location>
</feature>
<keyword evidence="2" id="KW-0418">Kinase</keyword>
<evidence type="ECO:0000313" key="2">
    <source>
        <dbReference type="EMBL" id="SIQ29860.1"/>
    </source>
</evidence>
<name>A0A1N6RLT6_9FLAO</name>
<dbReference type="GO" id="GO:0016301">
    <property type="term" value="F:kinase activity"/>
    <property type="evidence" value="ECO:0007669"/>
    <property type="project" value="UniProtKB-KW"/>
</dbReference>